<accession>A0A9K3LUU8</accession>
<comment type="caution">
    <text evidence="2">The sequence shown here is derived from an EMBL/GenBank/DDBJ whole genome shotgun (WGS) entry which is preliminary data.</text>
</comment>
<dbReference type="Proteomes" id="UP000693970">
    <property type="component" value="Unassembled WGS sequence"/>
</dbReference>
<keyword evidence="3" id="KW-1185">Reference proteome</keyword>
<feature type="region of interest" description="Disordered" evidence="1">
    <location>
        <begin position="1"/>
        <end position="34"/>
    </location>
</feature>
<name>A0A9K3LUU8_9STRA</name>
<evidence type="ECO:0000256" key="1">
    <source>
        <dbReference type="SAM" id="MobiDB-lite"/>
    </source>
</evidence>
<organism evidence="2 3">
    <name type="scientific">Nitzschia inconspicua</name>
    <dbReference type="NCBI Taxonomy" id="303405"/>
    <lineage>
        <taxon>Eukaryota</taxon>
        <taxon>Sar</taxon>
        <taxon>Stramenopiles</taxon>
        <taxon>Ochrophyta</taxon>
        <taxon>Bacillariophyta</taxon>
        <taxon>Bacillariophyceae</taxon>
        <taxon>Bacillariophycidae</taxon>
        <taxon>Bacillariales</taxon>
        <taxon>Bacillariaceae</taxon>
        <taxon>Nitzschia</taxon>
    </lineage>
</organism>
<dbReference type="AlphaFoldDB" id="A0A9K3LUU8"/>
<reference evidence="2" key="1">
    <citation type="journal article" date="2021" name="Sci. Rep.">
        <title>Diploid genomic architecture of Nitzschia inconspicua, an elite biomass production diatom.</title>
        <authorList>
            <person name="Oliver A."/>
            <person name="Podell S."/>
            <person name="Pinowska A."/>
            <person name="Traller J.C."/>
            <person name="Smith S.R."/>
            <person name="McClure R."/>
            <person name="Beliaev A."/>
            <person name="Bohutskyi P."/>
            <person name="Hill E.A."/>
            <person name="Rabines A."/>
            <person name="Zheng H."/>
            <person name="Allen L.Z."/>
            <person name="Kuo A."/>
            <person name="Grigoriev I.V."/>
            <person name="Allen A.E."/>
            <person name="Hazlebeck D."/>
            <person name="Allen E.E."/>
        </authorList>
    </citation>
    <scope>NUCLEOTIDE SEQUENCE</scope>
    <source>
        <strain evidence="2">Hildebrandi</strain>
    </source>
</reference>
<evidence type="ECO:0000313" key="3">
    <source>
        <dbReference type="Proteomes" id="UP000693970"/>
    </source>
</evidence>
<feature type="region of interest" description="Disordered" evidence="1">
    <location>
        <begin position="233"/>
        <end position="253"/>
    </location>
</feature>
<feature type="compositionally biased region" description="Polar residues" evidence="1">
    <location>
        <begin position="1"/>
        <end position="11"/>
    </location>
</feature>
<sequence length="253" mass="27911">MSSVQTSRAIMQQQQPEQPSPEEEKLTSELANDRPTIDAAVKSFVSLVSARSLTATATDATTTSVLLGIVNNSANNESTNNHPATTQQQVLQLARAILKAVNSFQFSLQDTMAATMAEKPSLSVEKKQQLIELGVTARLWNGLVQSEQKPSRFLGRRALKLAWPTMDVASSSFPPAQAVENPVDVAIRERQLQWLQEFETLLFRDVQKLPANIQEEDDDSALLWSPDKGAAELSKRRQRRKLAAQERGSSTPS</sequence>
<proteinExistence type="predicted"/>
<evidence type="ECO:0000313" key="2">
    <source>
        <dbReference type="EMBL" id="KAG7368960.1"/>
    </source>
</evidence>
<feature type="compositionally biased region" description="Basic and acidic residues" evidence="1">
    <location>
        <begin position="22"/>
        <end position="34"/>
    </location>
</feature>
<dbReference type="EMBL" id="JAGRRH010000006">
    <property type="protein sequence ID" value="KAG7368960.1"/>
    <property type="molecule type" value="Genomic_DNA"/>
</dbReference>
<dbReference type="OrthoDB" id="48320at2759"/>
<reference evidence="2" key="2">
    <citation type="submission" date="2021-04" db="EMBL/GenBank/DDBJ databases">
        <authorList>
            <person name="Podell S."/>
        </authorList>
    </citation>
    <scope>NUCLEOTIDE SEQUENCE</scope>
    <source>
        <strain evidence="2">Hildebrandi</strain>
    </source>
</reference>
<gene>
    <name evidence="2" type="ORF">IV203_031703</name>
</gene>
<protein>
    <submittedName>
        <fullName evidence="2">Uncharacterized protein</fullName>
    </submittedName>
</protein>